<evidence type="ECO:0000259" key="11">
    <source>
        <dbReference type="SMART" id="SM00873"/>
    </source>
</evidence>
<dbReference type="GO" id="GO:0000049">
    <property type="term" value="F:tRNA binding"/>
    <property type="evidence" value="ECO:0007669"/>
    <property type="project" value="InterPro"/>
</dbReference>
<comment type="caution">
    <text evidence="12">The sequence shown here is derived from an EMBL/GenBank/DDBJ whole genome shotgun (WGS) entry which is preliminary data.</text>
</comment>
<dbReference type="GO" id="GO:0004826">
    <property type="term" value="F:phenylalanine-tRNA ligase activity"/>
    <property type="evidence" value="ECO:0007669"/>
    <property type="project" value="InterPro"/>
</dbReference>
<proteinExistence type="inferred from homology"/>
<dbReference type="InterPro" id="IPR020751">
    <property type="entry name" value="aa-tRNA-synth_I_codon-bd_sub2"/>
</dbReference>
<evidence type="ECO:0000313" key="13">
    <source>
        <dbReference type="Proteomes" id="UP000176609"/>
    </source>
</evidence>
<dbReference type="InterPro" id="IPR008925">
    <property type="entry name" value="aa_tRNA-synth_I_cd-bd_sf"/>
</dbReference>
<reference evidence="12 13" key="1">
    <citation type="journal article" date="2016" name="Nat. Commun.">
        <title>Thousands of microbial genomes shed light on interconnected biogeochemical processes in an aquifer system.</title>
        <authorList>
            <person name="Anantharaman K."/>
            <person name="Brown C.T."/>
            <person name="Hug L.A."/>
            <person name="Sharon I."/>
            <person name="Castelle C.J."/>
            <person name="Probst A.J."/>
            <person name="Thomas B.C."/>
            <person name="Singh A."/>
            <person name="Wilkins M.J."/>
            <person name="Karaoz U."/>
            <person name="Brodie E.L."/>
            <person name="Williams K.H."/>
            <person name="Hubbard S.S."/>
            <person name="Banfield J.F."/>
        </authorList>
    </citation>
    <scope>NUCLEOTIDE SEQUENCE [LARGE SCALE GENOMIC DNA]</scope>
</reference>
<feature type="short sequence motif" description="'KMSKS' region" evidence="10">
    <location>
        <begin position="286"/>
        <end position="290"/>
    </location>
</feature>
<dbReference type="SUPFAM" id="SSF48163">
    <property type="entry name" value="An anticodon-binding domain of class I aminoacyl-tRNA synthetases"/>
    <property type="match status" value="1"/>
</dbReference>
<comment type="subcellular location">
    <subcellularLocation>
        <location evidence="1 10">Cytoplasm</location>
    </subcellularLocation>
</comment>
<evidence type="ECO:0000313" key="12">
    <source>
        <dbReference type="EMBL" id="OGG27258.1"/>
    </source>
</evidence>
<dbReference type="GO" id="GO:0005737">
    <property type="term" value="C:cytoplasm"/>
    <property type="evidence" value="ECO:0007669"/>
    <property type="project" value="UniProtKB-SubCell"/>
</dbReference>
<dbReference type="HAMAP" id="MF_00177">
    <property type="entry name" value="Lys_tRNA_synth_class1"/>
    <property type="match status" value="1"/>
</dbReference>
<dbReference type="EMBL" id="MFJR01000005">
    <property type="protein sequence ID" value="OGG27258.1"/>
    <property type="molecule type" value="Genomic_DNA"/>
</dbReference>
<dbReference type="Pfam" id="PF19269">
    <property type="entry name" value="Anticodon_2"/>
    <property type="match status" value="1"/>
</dbReference>
<keyword evidence="7 10" id="KW-0648">Protein biosynthesis</keyword>
<evidence type="ECO:0000256" key="10">
    <source>
        <dbReference type="HAMAP-Rule" id="MF_00177"/>
    </source>
</evidence>
<dbReference type="SUPFAM" id="SSF52374">
    <property type="entry name" value="Nucleotidylyl transferase"/>
    <property type="match status" value="1"/>
</dbReference>
<dbReference type="PANTHER" id="PTHR37940:SF1">
    <property type="entry name" value="LYSINE--TRNA LIGASE"/>
    <property type="match status" value="1"/>
</dbReference>
<evidence type="ECO:0000256" key="2">
    <source>
        <dbReference type="ARBA" id="ARBA00005594"/>
    </source>
</evidence>
<dbReference type="Gene3D" id="1.10.10.350">
    <property type="match status" value="1"/>
</dbReference>
<dbReference type="InterPro" id="IPR014729">
    <property type="entry name" value="Rossmann-like_a/b/a_fold"/>
</dbReference>
<keyword evidence="8 10" id="KW-0030">Aminoacyl-tRNA synthetase</keyword>
<dbReference type="Pfam" id="PF01921">
    <property type="entry name" value="tRNA-synt_1f"/>
    <property type="match status" value="1"/>
</dbReference>
<keyword evidence="5 10" id="KW-0547">Nucleotide-binding</keyword>
<comment type="similarity">
    <text evidence="2 10">Belongs to the class-I aminoacyl-tRNA synthetase family.</text>
</comment>
<keyword evidence="3 10" id="KW-0963">Cytoplasm</keyword>
<evidence type="ECO:0000256" key="7">
    <source>
        <dbReference type="ARBA" id="ARBA00022917"/>
    </source>
</evidence>
<protein>
    <recommendedName>
        <fullName evidence="10">Lysine--tRNA ligase</fullName>
        <ecNumber evidence="10">6.1.1.6</ecNumber>
    </recommendedName>
    <alternativeName>
        <fullName evidence="10">Lysyl-tRNA synthetase</fullName>
        <shortName evidence="10">LysRS</shortName>
    </alternativeName>
</protein>
<dbReference type="EC" id="6.1.1.6" evidence="10"/>
<dbReference type="InterPro" id="IPR020825">
    <property type="entry name" value="Phe-tRNA_synthase-like_B3/B4"/>
</dbReference>
<dbReference type="Gene3D" id="3.40.50.620">
    <property type="entry name" value="HUPs"/>
    <property type="match status" value="2"/>
</dbReference>
<dbReference type="NCBIfam" id="TIGR00467">
    <property type="entry name" value="lysS_arch"/>
    <property type="match status" value="1"/>
</dbReference>
<evidence type="ECO:0000256" key="1">
    <source>
        <dbReference type="ARBA" id="ARBA00004496"/>
    </source>
</evidence>
<sequence>MYWADKIAKEIIRSGKYKPYWVDDMKTPSGRIHVGSLRGVLIHELVWRALKHAGEEATFTYVFDDHDPMDALPVYLEKEKWDKYLGQPLFTVPSPDEKSENYARHFAEEFIEVFNRLGCRAKILWSSEFYKTGKMNDYIKICLDKAAEIREIYEEMYKKKMAPDWYPFQIVCPRCMKESTTRVNAWNGEKVKFFCQEDAVTWTKGCGLEAEVSPFSGNGKFVGKLSWKVEWPVKWQLIGVTVEGAGKDHMSAGGSHDVAKLVCERVLNYPVPYPVPYEFFLIGGRKMSSSKGLGTSAKEVSDIIPPYLLRFLFTRSDYRGAINFDPVGNMVIPDLFDEYDRCWQAFNTDSDETLSRIFEYSQLNNLPQKNPKLFIPRFRGVANYFQHPAVELGSRFSEIKGSELTTEEKSILSEREKYARIWIKKYSPDEYRFHMTEKLPEEAVKLSDKQKEYLQRVIDLISRINDADKLQIALYNLSQELNLDSNKAFTAIYTAFLGKKHGPKAAWFLLHYDKDQIIHRLKEASQEEVEKESSFATIKSISRSSLFSIERKVKEMYPSVSVGIALIKNVTIARRDAVLEKEKEKFLANLKGLTTEQLGQYREIQSYRKLYKEMGIDWHSRRPSPEALLRRVVLGKGLYSINTCVDAYNLVVMKQKVSVGAFDFDRLKFPTILRFAKEGDEILLLGDEEPTKYTSKELAYYDKEGGYNIDFNYRDAKRTMVTVDTTNIWINVDGIFDITPQRVWETLHEAVINIVEYAGGKVEFEGVVV</sequence>
<dbReference type="AlphaFoldDB" id="A0A1F6ARH6"/>
<dbReference type="SUPFAM" id="SSF56037">
    <property type="entry name" value="PheT/TilS domain"/>
    <property type="match status" value="1"/>
</dbReference>
<feature type="short sequence motif" description="'HIGH' region" evidence="10">
    <location>
        <begin position="28"/>
        <end position="36"/>
    </location>
</feature>
<dbReference type="SMART" id="SM00873">
    <property type="entry name" value="B3_4"/>
    <property type="match status" value="1"/>
</dbReference>
<name>A0A1F6ARH6_9BACT</name>
<dbReference type="Gene3D" id="1.10.10.770">
    <property type="match status" value="1"/>
</dbReference>
<evidence type="ECO:0000256" key="8">
    <source>
        <dbReference type="ARBA" id="ARBA00023146"/>
    </source>
</evidence>
<evidence type="ECO:0000256" key="5">
    <source>
        <dbReference type="ARBA" id="ARBA00022741"/>
    </source>
</evidence>
<keyword evidence="6 10" id="KW-0067">ATP-binding</keyword>
<comment type="caution">
    <text evidence="10">Lacks conserved residue(s) required for the propagation of feature annotation.</text>
</comment>
<dbReference type="Gene3D" id="3.50.40.10">
    <property type="entry name" value="Phenylalanyl-trna Synthetase, Chain B, domain 3"/>
    <property type="match status" value="1"/>
</dbReference>
<keyword evidence="4 10" id="KW-0436">Ligase</keyword>
<gene>
    <name evidence="10" type="primary">lysS</name>
    <name evidence="12" type="ORF">A2960_00360</name>
</gene>
<feature type="domain" description="B3/B4 tRNA-binding" evidence="11">
    <location>
        <begin position="606"/>
        <end position="759"/>
    </location>
</feature>
<evidence type="ECO:0000256" key="3">
    <source>
        <dbReference type="ARBA" id="ARBA00022490"/>
    </source>
</evidence>
<dbReference type="Proteomes" id="UP000176609">
    <property type="component" value="Unassembled WGS sequence"/>
</dbReference>
<dbReference type="InterPro" id="IPR005146">
    <property type="entry name" value="B3/B4_tRNA-bd"/>
</dbReference>
<accession>A0A1F6ARH6</accession>
<dbReference type="GO" id="GO:0006430">
    <property type="term" value="P:lysyl-tRNA aminoacylation"/>
    <property type="evidence" value="ECO:0007669"/>
    <property type="project" value="UniProtKB-UniRule"/>
</dbReference>
<organism evidence="12 13">
    <name type="scientific">Candidatus Gottesmanbacteria bacterium RIFCSPLOWO2_01_FULL_39_12b</name>
    <dbReference type="NCBI Taxonomy" id="1798388"/>
    <lineage>
        <taxon>Bacteria</taxon>
        <taxon>Candidatus Gottesmaniibacteriota</taxon>
    </lineage>
</organism>
<dbReference type="PANTHER" id="PTHR37940">
    <property type="entry name" value="LYSINE--TRNA LIGASE"/>
    <property type="match status" value="1"/>
</dbReference>
<comment type="catalytic activity">
    <reaction evidence="9 10">
        <text>tRNA(Lys) + L-lysine + ATP = L-lysyl-tRNA(Lys) + AMP + diphosphate</text>
        <dbReference type="Rhea" id="RHEA:20792"/>
        <dbReference type="Rhea" id="RHEA-COMP:9696"/>
        <dbReference type="Rhea" id="RHEA-COMP:9697"/>
        <dbReference type="ChEBI" id="CHEBI:30616"/>
        <dbReference type="ChEBI" id="CHEBI:32551"/>
        <dbReference type="ChEBI" id="CHEBI:33019"/>
        <dbReference type="ChEBI" id="CHEBI:78442"/>
        <dbReference type="ChEBI" id="CHEBI:78529"/>
        <dbReference type="ChEBI" id="CHEBI:456215"/>
        <dbReference type="EC" id="6.1.1.6"/>
    </reaction>
</comment>
<dbReference type="Pfam" id="PF03483">
    <property type="entry name" value="B3_4"/>
    <property type="match status" value="1"/>
</dbReference>
<evidence type="ECO:0000256" key="9">
    <source>
        <dbReference type="ARBA" id="ARBA00048573"/>
    </source>
</evidence>
<dbReference type="InterPro" id="IPR002904">
    <property type="entry name" value="Lys-tRNA-ligase"/>
</dbReference>
<evidence type="ECO:0000256" key="4">
    <source>
        <dbReference type="ARBA" id="ARBA00022598"/>
    </source>
</evidence>
<dbReference type="InterPro" id="IPR045462">
    <property type="entry name" value="aa-tRNA-synth_I_cd-bd"/>
</dbReference>
<evidence type="ECO:0000256" key="6">
    <source>
        <dbReference type="ARBA" id="ARBA00022840"/>
    </source>
</evidence>
<dbReference type="GO" id="GO:0004824">
    <property type="term" value="F:lysine-tRNA ligase activity"/>
    <property type="evidence" value="ECO:0007669"/>
    <property type="project" value="UniProtKB-UniRule"/>
</dbReference>
<dbReference type="GO" id="GO:0005524">
    <property type="term" value="F:ATP binding"/>
    <property type="evidence" value="ECO:0007669"/>
    <property type="project" value="UniProtKB-UniRule"/>
</dbReference>